<reference evidence="5" key="1">
    <citation type="submission" date="2024-03" db="EMBL/GenBank/DDBJ databases">
        <title>WGS assembly of Saponaria officinalis var. Norfolk2.</title>
        <authorList>
            <person name="Jenkins J."/>
            <person name="Shu S."/>
            <person name="Grimwood J."/>
            <person name="Barry K."/>
            <person name="Goodstein D."/>
            <person name="Schmutz J."/>
            <person name="Leebens-Mack J."/>
            <person name="Osbourn A."/>
        </authorList>
    </citation>
    <scope>NUCLEOTIDE SEQUENCE [LARGE SCALE GENOMIC DNA]</scope>
    <source>
        <strain evidence="5">JIC</strain>
    </source>
</reference>
<dbReference type="Pfam" id="PF14383">
    <property type="entry name" value="VARLMGL"/>
    <property type="match status" value="1"/>
</dbReference>
<feature type="compositionally biased region" description="Polar residues" evidence="1">
    <location>
        <begin position="725"/>
        <end position="764"/>
    </location>
</feature>
<evidence type="ECO:0000313" key="5">
    <source>
        <dbReference type="EMBL" id="KAK9669759.1"/>
    </source>
</evidence>
<accession>A0AAW1H3N7</accession>
<feature type="domain" description="DUF4378" evidence="3">
    <location>
        <begin position="844"/>
        <end position="993"/>
    </location>
</feature>
<evidence type="ECO:0000259" key="3">
    <source>
        <dbReference type="Pfam" id="PF14309"/>
    </source>
</evidence>
<evidence type="ECO:0000313" key="6">
    <source>
        <dbReference type="Proteomes" id="UP001443914"/>
    </source>
</evidence>
<feature type="region of interest" description="Disordered" evidence="1">
    <location>
        <begin position="541"/>
        <end position="592"/>
    </location>
</feature>
<feature type="region of interest" description="Disordered" evidence="1">
    <location>
        <begin position="682"/>
        <end position="765"/>
    </location>
</feature>
<dbReference type="PANTHER" id="PTHR46836:SF8">
    <property type="entry name" value="AFADIN"/>
    <property type="match status" value="1"/>
</dbReference>
<evidence type="ECO:0000256" key="1">
    <source>
        <dbReference type="SAM" id="MobiDB-lite"/>
    </source>
</evidence>
<dbReference type="Pfam" id="PF14309">
    <property type="entry name" value="DUF4378"/>
    <property type="match status" value="1"/>
</dbReference>
<feature type="region of interest" description="Disordered" evidence="1">
    <location>
        <begin position="142"/>
        <end position="167"/>
    </location>
</feature>
<name>A0AAW1H3N7_SAPOF</name>
<protein>
    <submittedName>
        <fullName evidence="5">Uncharacterized protein</fullName>
    </submittedName>
</protein>
<dbReference type="InterPro" id="IPR025486">
    <property type="entry name" value="DUF4378"/>
</dbReference>
<evidence type="ECO:0000259" key="4">
    <source>
        <dbReference type="Pfam" id="PF14383"/>
    </source>
</evidence>
<dbReference type="AlphaFoldDB" id="A0AAW1H3N7"/>
<feature type="domain" description="DUF3741" evidence="2">
    <location>
        <begin position="201"/>
        <end position="245"/>
    </location>
</feature>
<proteinExistence type="predicted"/>
<comment type="caution">
    <text evidence="5">The sequence shown here is derived from an EMBL/GenBank/DDBJ whole genome shotgun (WGS) entry which is preliminary data.</text>
</comment>
<feature type="domain" description="DUF3741" evidence="4">
    <location>
        <begin position="96"/>
        <end position="120"/>
    </location>
</feature>
<dbReference type="InterPro" id="IPR032795">
    <property type="entry name" value="DUF3741-assoc"/>
</dbReference>
<dbReference type="EMBL" id="JBDFQZ010000013">
    <property type="protein sequence ID" value="KAK9669759.1"/>
    <property type="molecule type" value="Genomic_DNA"/>
</dbReference>
<gene>
    <name evidence="5" type="ORF">RND81_13G152800</name>
</gene>
<sequence>MEMFRRRKMAKIPRVSAIVTHSPSNTSLSPIIHPHHQGNQSVGNPNYLPEFGSASPFVDSSSSAFVGTPEEHLCVSSSLPVGTTMKKLLADEMKKESESGRRSPSIIANLMGLDWLPAQHNGSKQNKRLSDDYQNRCNSADFVRSSKENDGRSHRKHGKGKQKRADACLVDDRSNTETGSVTSRGATFRNDSDEDEVAFVRQKFIDVKRLSTDEKLRQSKEFHDALEVLDSNKDLLLKFLQEPNSLFTKHLHHLHGARESRFGCVEGLKSSNPSKGRGDVGYHSRCESSEKIDINHSRDGCNECHFNLHSKQSRHSLGSHKRNVSSEGKEDSPSIATRIVVLKPNLGKARNTARSVSSATPYSELDNEFHNGCSNKMQNGSEMMGKRSKHHDPDFRGIKSRESRELARDVTRKMKNRVAADSFNGSSYGYKGYSADESSSDMSENNSSYESDVTILGSTASFHKETRNKATASPHTESSISREAKMRLSRRWKMTHKSQEVGASVKGSTLAEMLAIPDVDIRQRKPDYVAVQDDRLRVFGRDGGTTESTTPLGISSRDGWKDGSVTNSSRFRSHSASSSQHGSPKSSKRHETITAERFLVRSKSMDCGRNKAFKRDFERRNGSFSGSIRSGNKEYQSTWEENLDDVNVPCSVKMVTNSLEGKASPDIKSVIMEMASCEHLPRNGVVDTEHKSTSKSLNSPDVLVHGSMEQSSTLTHDDRFDYDMSSVQQEPSSSYDVQNPSCSQFSVTQAKSPASSKESEQPSPVSVLEAPFVEEVSSGSECFERVSAELHGLRMQLQLLKQESEHSEAYDEGFIVISSDECEEESTELNYGKGLHSFDVSWESSYLLDVLTYSGLDEIDGDVFLETWHSPNCPISPWVFNNLEKKYSEWKPCLRSERKLLFDRINAEIIHVFSQHVDVGSWLNPLKNVSSQWWKDGLKTELQYLLKNHEKVAVGNMTDATILGEMQWFKLGDHLHVLVRDIEGLLIDELAAEFPSL</sequence>
<dbReference type="Proteomes" id="UP001443914">
    <property type="component" value="Unassembled WGS sequence"/>
</dbReference>
<dbReference type="InterPro" id="IPR022212">
    <property type="entry name" value="DUF3741"/>
</dbReference>
<keyword evidence="6" id="KW-1185">Reference proteome</keyword>
<dbReference type="PANTHER" id="PTHR46836">
    <property type="entry name" value="AFADIN"/>
    <property type="match status" value="1"/>
</dbReference>
<feature type="compositionally biased region" description="Low complexity" evidence="1">
    <location>
        <begin position="568"/>
        <end position="585"/>
    </location>
</feature>
<feature type="region of interest" description="Disordered" evidence="1">
    <location>
        <begin position="312"/>
        <end position="332"/>
    </location>
</feature>
<feature type="compositionally biased region" description="Basic residues" evidence="1">
    <location>
        <begin position="153"/>
        <end position="162"/>
    </location>
</feature>
<organism evidence="5 6">
    <name type="scientific">Saponaria officinalis</name>
    <name type="common">Common soapwort</name>
    <name type="synonym">Lychnis saponaria</name>
    <dbReference type="NCBI Taxonomy" id="3572"/>
    <lineage>
        <taxon>Eukaryota</taxon>
        <taxon>Viridiplantae</taxon>
        <taxon>Streptophyta</taxon>
        <taxon>Embryophyta</taxon>
        <taxon>Tracheophyta</taxon>
        <taxon>Spermatophyta</taxon>
        <taxon>Magnoliopsida</taxon>
        <taxon>eudicotyledons</taxon>
        <taxon>Gunneridae</taxon>
        <taxon>Pentapetalae</taxon>
        <taxon>Caryophyllales</taxon>
        <taxon>Caryophyllaceae</taxon>
        <taxon>Caryophylleae</taxon>
        <taxon>Saponaria</taxon>
    </lineage>
</organism>
<evidence type="ECO:0000259" key="2">
    <source>
        <dbReference type="Pfam" id="PF12552"/>
    </source>
</evidence>
<dbReference type="Pfam" id="PF12552">
    <property type="entry name" value="DUF3741"/>
    <property type="match status" value="1"/>
</dbReference>
<feature type="compositionally biased region" description="Basic residues" evidence="1">
    <location>
        <begin position="312"/>
        <end position="323"/>
    </location>
</feature>